<protein>
    <submittedName>
        <fullName evidence="1">Uncharacterized protein</fullName>
    </submittedName>
</protein>
<dbReference type="RefSeq" id="WP_062388933.1">
    <property type="nucleotide sequence ID" value="NZ_CP014750.1"/>
</dbReference>
<name>A0A142CV42_9EURY</name>
<proteinExistence type="predicted"/>
<dbReference type="AlphaFoldDB" id="A0A142CV42"/>
<dbReference type="Proteomes" id="UP000073604">
    <property type="component" value="Chromosome"/>
</dbReference>
<evidence type="ECO:0000313" key="1">
    <source>
        <dbReference type="EMBL" id="AMQ18644.1"/>
    </source>
</evidence>
<gene>
    <name evidence="1" type="ORF">A0127_05415</name>
</gene>
<dbReference type="KEGG" id="tpep:A0127_05415"/>
<evidence type="ECO:0000313" key="2">
    <source>
        <dbReference type="Proteomes" id="UP000073604"/>
    </source>
</evidence>
<accession>A0A142CV42</accession>
<keyword evidence="2" id="KW-1185">Reference proteome</keyword>
<sequence length="107" mass="12755">MNWEKQLREEGYLEIPGFRIELTLDNTFMEIDYIPRIIVYDEKTSRWYVLRNPIPKGKTLEENWDNAVEVLEKVIRGELKPDFGNEDVSNRFLLAFRKAVDSENAQF</sequence>
<dbReference type="OrthoDB" id="85230at2157"/>
<dbReference type="EMBL" id="CP014750">
    <property type="protein sequence ID" value="AMQ18644.1"/>
    <property type="molecule type" value="Genomic_DNA"/>
</dbReference>
<dbReference type="STRING" id="53952.A0127_05415"/>
<reference evidence="2" key="1">
    <citation type="submission" date="2016-03" db="EMBL/GenBank/DDBJ databases">
        <authorList>
            <person name="Oger P.M."/>
        </authorList>
    </citation>
    <scope>NUCLEOTIDE SEQUENCE [LARGE SCALE GENOMIC DNA]</scope>
    <source>
        <strain evidence="2">OG-1</strain>
    </source>
</reference>
<organism evidence="1 2">
    <name type="scientific">Thermococcus peptonophilus</name>
    <dbReference type="NCBI Taxonomy" id="53952"/>
    <lineage>
        <taxon>Archaea</taxon>
        <taxon>Methanobacteriati</taxon>
        <taxon>Methanobacteriota</taxon>
        <taxon>Thermococci</taxon>
        <taxon>Thermococcales</taxon>
        <taxon>Thermococcaceae</taxon>
        <taxon>Thermococcus</taxon>
    </lineage>
</organism>
<dbReference type="GeneID" id="27139963"/>